<keyword evidence="5 10" id="KW-0812">Transmembrane</keyword>
<evidence type="ECO:0000256" key="3">
    <source>
        <dbReference type="ARBA" id="ARBA00022448"/>
    </source>
</evidence>
<dbReference type="SUPFAM" id="SSF103481">
    <property type="entry name" value="Multidrug resistance efflux transporter EmrE"/>
    <property type="match status" value="1"/>
</dbReference>
<keyword evidence="3" id="KW-0813">Transport</keyword>
<organism evidence="11 12">
    <name type="scientific">Ascosphaera apis ARSEF 7405</name>
    <dbReference type="NCBI Taxonomy" id="392613"/>
    <lineage>
        <taxon>Eukaryota</taxon>
        <taxon>Fungi</taxon>
        <taxon>Dikarya</taxon>
        <taxon>Ascomycota</taxon>
        <taxon>Pezizomycotina</taxon>
        <taxon>Eurotiomycetes</taxon>
        <taxon>Eurotiomycetidae</taxon>
        <taxon>Onygenales</taxon>
        <taxon>Ascosphaeraceae</taxon>
        <taxon>Ascosphaera</taxon>
    </lineage>
</organism>
<evidence type="ECO:0000256" key="1">
    <source>
        <dbReference type="ARBA" id="ARBA00004477"/>
    </source>
</evidence>
<keyword evidence="8 10" id="KW-0472">Membrane</keyword>
<dbReference type="GO" id="GO:0005460">
    <property type="term" value="F:UDP-glucose transmembrane transporter activity"/>
    <property type="evidence" value="ECO:0007669"/>
    <property type="project" value="TreeGrafter"/>
</dbReference>
<name>A0A167VIS9_9EURO</name>
<keyword evidence="7 10" id="KW-1133">Transmembrane helix</keyword>
<protein>
    <recommendedName>
        <fullName evidence="9">UDP-galactose transporter homolog 1</fullName>
    </recommendedName>
</protein>
<dbReference type="InterPro" id="IPR013657">
    <property type="entry name" value="SCL35B1-4/HUT1"/>
</dbReference>
<dbReference type="GO" id="GO:0120112">
    <property type="term" value="P:UDP-glucose transmembrane transport into endoplasmic reticulum"/>
    <property type="evidence" value="ECO:0007669"/>
    <property type="project" value="EnsemblFungi"/>
</dbReference>
<evidence type="ECO:0000313" key="12">
    <source>
        <dbReference type="Proteomes" id="UP000242877"/>
    </source>
</evidence>
<dbReference type="EMBL" id="AZGZ01000032">
    <property type="protein sequence ID" value="KZZ87586.1"/>
    <property type="molecule type" value="Genomic_DNA"/>
</dbReference>
<accession>A0A167VIS9</accession>
<feature type="transmembrane region" description="Helical" evidence="10">
    <location>
        <begin position="163"/>
        <end position="184"/>
    </location>
</feature>
<comment type="caution">
    <text evidence="11">The sequence shown here is derived from an EMBL/GenBank/DDBJ whole genome shotgun (WGS) entry which is preliminary data.</text>
</comment>
<evidence type="ECO:0000256" key="8">
    <source>
        <dbReference type="ARBA" id="ARBA00023136"/>
    </source>
</evidence>
<gene>
    <name evidence="11" type="ORF">AAP_05497</name>
</gene>
<feature type="transmembrane region" description="Helical" evidence="10">
    <location>
        <begin position="331"/>
        <end position="349"/>
    </location>
</feature>
<dbReference type="Pfam" id="PF08449">
    <property type="entry name" value="UAA"/>
    <property type="match status" value="1"/>
</dbReference>
<dbReference type="AlphaFoldDB" id="A0A167VIS9"/>
<evidence type="ECO:0000313" key="11">
    <source>
        <dbReference type="EMBL" id="KZZ87586.1"/>
    </source>
</evidence>
<dbReference type="VEuPathDB" id="FungiDB:AAP_05497"/>
<feature type="transmembrane region" description="Helical" evidence="10">
    <location>
        <begin position="191"/>
        <end position="210"/>
    </location>
</feature>
<reference evidence="11 12" key="1">
    <citation type="journal article" date="2016" name="Genome Biol. Evol.">
        <title>Divergent and convergent evolution of fungal pathogenicity.</title>
        <authorList>
            <person name="Shang Y."/>
            <person name="Xiao G."/>
            <person name="Zheng P."/>
            <person name="Cen K."/>
            <person name="Zhan S."/>
            <person name="Wang C."/>
        </authorList>
    </citation>
    <scope>NUCLEOTIDE SEQUENCE [LARGE SCALE GENOMIC DNA]</scope>
    <source>
        <strain evidence="11 12">ARSEF 7405</strain>
    </source>
</reference>
<keyword evidence="6" id="KW-0256">Endoplasmic reticulum</keyword>
<comment type="subcellular location">
    <subcellularLocation>
        <location evidence="1">Endoplasmic reticulum membrane</location>
        <topology evidence="1">Multi-pass membrane protein</topology>
    </subcellularLocation>
</comment>
<evidence type="ECO:0000256" key="2">
    <source>
        <dbReference type="ARBA" id="ARBA00010694"/>
    </source>
</evidence>
<keyword evidence="12" id="KW-1185">Reference proteome</keyword>
<feature type="transmembrane region" description="Helical" evidence="10">
    <location>
        <begin position="131"/>
        <end position="151"/>
    </location>
</feature>
<evidence type="ECO:0000256" key="10">
    <source>
        <dbReference type="SAM" id="Phobius"/>
    </source>
</evidence>
<feature type="transmembrane region" description="Helical" evidence="10">
    <location>
        <begin position="95"/>
        <end position="119"/>
    </location>
</feature>
<dbReference type="InterPro" id="IPR037185">
    <property type="entry name" value="EmrE-like"/>
</dbReference>
<feature type="transmembrane region" description="Helical" evidence="10">
    <location>
        <begin position="230"/>
        <end position="248"/>
    </location>
</feature>
<proteinExistence type="inferred from homology"/>
<evidence type="ECO:0000256" key="9">
    <source>
        <dbReference type="ARBA" id="ARBA00041103"/>
    </source>
</evidence>
<evidence type="ECO:0000256" key="5">
    <source>
        <dbReference type="ARBA" id="ARBA00022692"/>
    </source>
</evidence>
<comment type="similarity">
    <text evidence="2">Belongs to the nucleotide-sugar transporter family. SLC35B subfamily.</text>
</comment>
<keyword evidence="4" id="KW-0762">Sugar transport</keyword>
<dbReference type="Proteomes" id="UP000242877">
    <property type="component" value="Unassembled WGS sequence"/>
</dbReference>
<dbReference type="PANTHER" id="PTHR10778">
    <property type="entry name" value="SOLUTE CARRIER FAMILY 35 MEMBER B"/>
    <property type="match status" value="1"/>
</dbReference>
<evidence type="ECO:0000256" key="4">
    <source>
        <dbReference type="ARBA" id="ARBA00022597"/>
    </source>
</evidence>
<sequence length="419" mass="45793">MARQKQVEPRKRLPTQLADTLNAKTDNDEVVYIPKPQPRATNDAPAETTLLQLIVCVAGIYASFLSWGVLQEAITTTTYTLPATPLHPNPSSERFTFSVFLNTVQSTFAAFTGFVYLYFSSPKGSPIPSPFPNRAILFPLALVAISSSLASPFGYASLAHIDYLTFILAKSCKLLPVMLLHLTIFRKRYPLYKYAVIGLVTLGVATFTLHHPTTSKKKAAAAATEGSSTWGLFLLSVNLLLDGLTNTTQDHIFSSPHLYTKFTGPQMMVAVNLLSTAFTSAYLLLTPYISTHALSFFPLSSIETALSCANTNELSSALSFLARHPAAAKNVFAFAACGAIGQLFIFYTLAHFSSLLLVTVTVTRKMLTMVLSVMWFGHRLGKGQWVGVGLVFGGIGAEAIMQRKEKAKKMKEKEERKAL</sequence>
<dbReference type="GO" id="GO:0000139">
    <property type="term" value="C:Golgi membrane"/>
    <property type="evidence" value="ECO:0007669"/>
    <property type="project" value="TreeGrafter"/>
</dbReference>
<evidence type="ECO:0000256" key="6">
    <source>
        <dbReference type="ARBA" id="ARBA00022824"/>
    </source>
</evidence>
<dbReference type="GO" id="GO:0005789">
    <property type="term" value="C:endoplasmic reticulum membrane"/>
    <property type="evidence" value="ECO:0007669"/>
    <property type="project" value="UniProtKB-SubCell"/>
</dbReference>
<evidence type="ECO:0000256" key="7">
    <source>
        <dbReference type="ARBA" id="ARBA00022989"/>
    </source>
</evidence>
<feature type="transmembrane region" description="Helical" evidence="10">
    <location>
        <begin position="49"/>
        <end position="70"/>
    </location>
</feature>
<dbReference type="PANTHER" id="PTHR10778:SF10">
    <property type="entry name" value="SOLUTE CARRIER FAMILY 35 MEMBER B1"/>
    <property type="match status" value="1"/>
</dbReference>
<feature type="transmembrane region" description="Helical" evidence="10">
    <location>
        <begin position="269"/>
        <end position="289"/>
    </location>
</feature>
<dbReference type="GO" id="GO:0005459">
    <property type="term" value="F:UDP-galactose transmembrane transporter activity"/>
    <property type="evidence" value="ECO:0007669"/>
    <property type="project" value="EnsemblFungi"/>
</dbReference>
<dbReference type="OrthoDB" id="1601at2759"/>